<accession>A0A2T7NK03</accession>
<feature type="transmembrane region" description="Helical" evidence="6">
    <location>
        <begin position="323"/>
        <end position="342"/>
    </location>
</feature>
<proteinExistence type="predicted"/>
<dbReference type="OrthoDB" id="3257095at2759"/>
<comment type="caution">
    <text evidence="7">The sequence shown here is derived from an EMBL/GenBank/DDBJ whole genome shotgun (WGS) entry which is preliminary data.</text>
</comment>
<evidence type="ECO:0000256" key="4">
    <source>
        <dbReference type="ARBA" id="ARBA00023136"/>
    </source>
</evidence>
<evidence type="ECO:0000313" key="8">
    <source>
        <dbReference type="Proteomes" id="UP000245119"/>
    </source>
</evidence>
<dbReference type="Proteomes" id="UP000245119">
    <property type="component" value="Linkage Group LG12"/>
</dbReference>
<comment type="subcellular location">
    <subcellularLocation>
        <location evidence="1">Membrane</location>
        <topology evidence="1">Multi-pass membrane protein</topology>
    </subcellularLocation>
</comment>
<feature type="transmembrane region" description="Helical" evidence="6">
    <location>
        <begin position="58"/>
        <end position="79"/>
    </location>
</feature>
<keyword evidence="8" id="KW-1185">Reference proteome</keyword>
<evidence type="ECO:0000313" key="7">
    <source>
        <dbReference type="EMBL" id="PVD21488.1"/>
    </source>
</evidence>
<reference evidence="7 8" key="1">
    <citation type="submission" date="2018-04" db="EMBL/GenBank/DDBJ databases">
        <title>The genome of golden apple snail Pomacea canaliculata provides insight into stress tolerance and invasive adaptation.</title>
        <authorList>
            <person name="Liu C."/>
            <person name="Liu B."/>
            <person name="Ren Y."/>
            <person name="Zhang Y."/>
            <person name="Wang H."/>
            <person name="Li S."/>
            <person name="Jiang F."/>
            <person name="Yin L."/>
            <person name="Zhang G."/>
            <person name="Qian W."/>
            <person name="Fan W."/>
        </authorList>
    </citation>
    <scope>NUCLEOTIDE SEQUENCE [LARGE SCALE GENOMIC DNA]</scope>
    <source>
        <strain evidence="7">SZHN2017</strain>
        <tissue evidence="7">Muscle</tissue>
    </source>
</reference>
<keyword evidence="2 6" id="KW-0812">Transmembrane</keyword>
<dbReference type="Gene3D" id="1.20.1740.10">
    <property type="entry name" value="Amino acid/polyamine transporter I"/>
    <property type="match status" value="3"/>
</dbReference>
<dbReference type="GO" id="GO:0016020">
    <property type="term" value="C:membrane"/>
    <property type="evidence" value="ECO:0007669"/>
    <property type="project" value="UniProtKB-SubCell"/>
</dbReference>
<evidence type="ECO:0008006" key="9">
    <source>
        <dbReference type="Google" id="ProtNLM"/>
    </source>
</evidence>
<dbReference type="GO" id="GO:0015179">
    <property type="term" value="F:L-amino acid transmembrane transporter activity"/>
    <property type="evidence" value="ECO:0007669"/>
    <property type="project" value="TreeGrafter"/>
</dbReference>
<feature type="compositionally biased region" description="Low complexity" evidence="5">
    <location>
        <begin position="27"/>
        <end position="41"/>
    </location>
</feature>
<feature type="transmembrane region" description="Helical" evidence="6">
    <location>
        <begin position="400"/>
        <end position="423"/>
    </location>
</feature>
<feature type="transmembrane region" description="Helical" evidence="6">
    <location>
        <begin position="597"/>
        <end position="625"/>
    </location>
</feature>
<dbReference type="InterPro" id="IPR050598">
    <property type="entry name" value="AminoAcid_Transporter"/>
</dbReference>
<feature type="transmembrane region" description="Helical" evidence="6">
    <location>
        <begin position="637"/>
        <end position="657"/>
    </location>
</feature>
<gene>
    <name evidence="7" type="ORF">C0Q70_19662</name>
</gene>
<keyword evidence="3 6" id="KW-1133">Transmembrane helix</keyword>
<evidence type="ECO:0000256" key="2">
    <source>
        <dbReference type="ARBA" id="ARBA00022692"/>
    </source>
</evidence>
<feature type="transmembrane region" description="Helical" evidence="6">
    <location>
        <begin position="545"/>
        <end position="570"/>
    </location>
</feature>
<dbReference type="AlphaFoldDB" id="A0A2T7NK03"/>
<feature type="transmembrane region" description="Helical" evidence="6">
    <location>
        <begin position="514"/>
        <end position="533"/>
    </location>
</feature>
<evidence type="ECO:0000256" key="3">
    <source>
        <dbReference type="ARBA" id="ARBA00022989"/>
    </source>
</evidence>
<feature type="transmembrane region" description="Helical" evidence="6">
    <location>
        <begin position="94"/>
        <end position="119"/>
    </location>
</feature>
<feature type="transmembrane region" description="Helical" evidence="6">
    <location>
        <begin position="663"/>
        <end position="682"/>
    </location>
</feature>
<dbReference type="FunFam" id="1.20.1740.10:FF:000073">
    <property type="entry name" value="Y+L amino acid transporter"/>
    <property type="match status" value="1"/>
</dbReference>
<dbReference type="InterPro" id="IPR002293">
    <property type="entry name" value="AA/rel_permease1"/>
</dbReference>
<organism evidence="7 8">
    <name type="scientific">Pomacea canaliculata</name>
    <name type="common">Golden apple snail</name>
    <dbReference type="NCBI Taxonomy" id="400727"/>
    <lineage>
        <taxon>Eukaryota</taxon>
        <taxon>Metazoa</taxon>
        <taxon>Spiralia</taxon>
        <taxon>Lophotrochozoa</taxon>
        <taxon>Mollusca</taxon>
        <taxon>Gastropoda</taxon>
        <taxon>Caenogastropoda</taxon>
        <taxon>Architaenioglossa</taxon>
        <taxon>Ampullarioidea</taxon>
        <taxon>Ampullariidae</taxon>
        <taxon>Pomacea</taxon>
    </lineage>
</organism>
<protein>
    <recommendedName>
        <fullName evidence="9">Amino acid permease/ SLC12A domain-containing protein</fullName>
    </recommendedName>
</protein>
<dbReference type="EMBL" id="PZQS01000012">
    <property type="protein sequence ID" value="PVD21488.1"/>
    <property type="molecule type" value="Genomic_DNA"/>
</dbReference>
<evidence type="ECO:0000256" key="1">
    <source>
        <dbReference type="ARBA" id="ARBA00004141"/>
    </source>
</evidence>
<keyword evidence="4 6" id="KW-0472">Membrane</keyword>
<evidence type="ECO:0000256" key="6">
    <source>
        <dbReference type="SAM" id="Phobius"/>
    </source>
</evidence>
<feature type="transmembrane region" description="Helical" evidence="6">
    <location>
        <begin position="139"/>
        <end position="165"/>
    </location>
</feature>
<feature type="transmembrane region" description="Helical" evidence="6">
    <location>
        <begin position="443"/>
        <end position="463"/>
    </location>
</feature>
<feature type="region of interest" description="Disordered" evidence="5">
    <location>
        <begin position="1"/>
        <end position="41"/>
    </location>
</feature>
<sequence length="714" mass="76305">MSRRSSDASAAPDKSDRVEVPPSARLSISSSSSSSCSSSSSKSSVVISEEGVRLQKHLGLTNGVGIIVGIIVGSGIFVSPKGVLLETGSVGSSLIVWALCGTVCLVGAMCYAELGTAILKSGADYAYIGESYGDFPAFLYLWVAVVVVLPTGNAITSLTFANYVLQAVTPRDCPPPPAAVTLVAAMCISLTNTCSCVVVCLKLRTEMFEKSYTCTSSGGVHTTYITPNVDSRRARLVGGRAPCACAVTSREEANCGSRGAQHVSLRATHQQVALRPHSNNWQVSGHDGCLTQSPVNMGKDKAIVEQARDDGGEGERVQLKQQLGLVNGVGIIVGIIVGSGIFVSPKGVLLEAGSVGLCLTVWGLTGMICCIGAICYAELGTCILTSGADYGYIMQAYGDLPAFLFLWVCLVVIVPTGNAITAMTFANYILQPLFPGCGPPERAVTLLAALCITLLTFINCTNVKWATRVQDTFTFTKIFALAIIVITGLVKLGMGSTESFENPFEGSTTDPGHFALAFYSGLFSYSGWNYLNFVTEELKDPYKNLPRAIMISLPMVTVIYLLTNVAYFAVLSPAEMLASDAVAVCVTSLIMLSSSDIYALINYASFVEALFIGMSIGGLLLLRVTRPDMKRPIKVNIVYPIFYLIVCIFLVITPLTSSPWECLMGLIVIASGIPFYFLGVLWKKKPRGFMIILKKITILSQKLFYASPEELKEE</sequence>
<dbReference type="Pfam" id="PF13520">
    <property type="entry name" value="AA_permease_2"/>
    <property type="match status" value="2"/>
</dbReference>
<dbReference type="STRING" id="400727.A0A2T7NK03"/>
<name>A0A2T7NK03_POMCA</name>
<dbReference type="FunFam" id="1.20.1740.10:FF:000056">
    <property type="entry name" value="Y+L amino acid transporter 2"/>
    <property type="match status" value="1"/>
</dbReference>
<feature type="transmembrane region" description="Helical" evidence="6">
    <location>
        <begin position="177"/>
        <end position="201"/>
    </location>
</feature>
<feature type="transmembrane region" description="Helical" evidence="6">
    <location>
        <begin position="475"/>
        <end position="494"/>
    </location>
</feature>
<feature type="transmembrane region" description="Helical" evidence="6">
    <location>
        <begin position="354"/>
        <end position="379"/>
    </location>
</feature>
<evidence type="ECO:0000256" key="5">
    <source>
        <dbReference type="SAM" id="MobiDB-lite"/>
    </source>
</evidence>
<dbReference type="PANTHER" id="PTHR11785:SF240">
    <property type="entry name" value="LD25378P"/>
    <property type="match status" value="1"/>
</dbReference>
<dbReference type="PANTHER" id="PTHR11785">
    <property type="entry name" value="AMINO ACID TRANSPORTER"/>
    <property type="match status" value="1"/>
</dbReference>